<evidence type="ECO:0000313" key="2">
    <source>
        <dbReference type="Proteomes" id="UP000030680"/>
    </source>
</evidence>
<dbReference type="STRING" id="130081.M2XE03"/>
<accession>M2XE03</accession>
<dbReference type="OrthoDB" id="2984at2759"/>
<dbReference type="AlphaFoldDB" id="M2XE03"/>
<proteinExistence type="predicted"/>
<name>M2XE03_GALSU</name>
<dbReference type="PANTHER" id="PTHR35276">
    <property type="entry name" value="S-ADENOSYL-L-METHIONINE-DEPENDENT METHYLTRANSFERASES SUPERFAMILY PROTEIN"/>
    <property type="match status" value="1"/>
</dbReference>
<dbReference type="InterPro" id="IPR010719">
    <property type="entry name" value="MnmM_MeTrfase"/>
</dbReference>
<evidence type="ECO:0000313" key="1">
    <source>
        <dbReference type="EMBL" id="EME28227.1"/>
    </source>
</evidence>
<protein>
    <submittedName>
        <fullName evidence="1">Methylase protein</fullName>
    </submittedName>
</protein>
<keyword evidence="1" id="KW-0489">Methyltransferase</keyword>
<dbReference type="RefSeq" id="XP_005704747.1">
    <property type="nucleotide sequence ID" value="XM_005704690.1"/>
</dbReference>
<dbReference type="eggNOG" id="ENOG502QQ3B">
    <property type="taxonomic scope" value="Eukaryota"/>
</dbReference>
<dbReference type="SUPFAM" id="SSF53335">
    <property type="entry name" value="S-adenosyl-L-methionine-dependent methyltransferases"/>
    <property type="match status" value="1"/>
</dbReference>
<dbReference type="Proteomes" id="UP000030680">
    <property type="component" value="Unassembled WGS sequence"/>
</dbReference>
<sequence length="237" mass="27222">MWLKEPFHWQLGWLLPLDCFRLHRVNMRGIKKSSYICCASYHSKLSLCQQKDFLDAVWSSHVQPGDSCIDATCGKGRDSLRIAKLVGPKGFLLACDIQTYAIYQTEALLRSEIDPSQYPRVEFVCNSHEFLSKYVKDNSIRLISYNLGYLPNGDRQIRTTARTTTNSLESLLPKLCHSGIISLVCYVGHPGGLEERSEVLNYVAKLPKDTWSVTYHEWYLSIPFNLYSRIDYMSHSL</sequence>
<dbReference type="GO" id="GO:0008168">
    <property type="term" value="F:methyltransferase activity"/>
    <property type="evidence" value="ECO:0007669"/>
    <property type="project" value="UniProtKB-KW"/>
</dbReference>
<dbReference type="Gene3D" id="3.40.50.150">
    <property type="entry name" value="Vaccinia Virus protein VP39"/>
    <property type="match status" value="1"/>
</dbReference>
<keyword evidence="2" id="KW-1185">Reference proteome</keyword>
<dbReference type="KEGG" id="gsl:Gasu_42300"/>
<reference evidence="2" key="1">
    <citation type="journal article" date="2013" name="Science">
        <title>Gene transfer from bacteria and archaea facilitated evolution of an extremophilic eukaryote.</title>
        <authorList>
            <person name="Schonknecht G."/>
            <person name="Chen W.H."/>
            <person name="Ternes C.M."/>
            <person name="Barbier G.G."/>
            <person name="Shrestha R.P."/>
            <person name="Stanke M."/>
            <person name="Brautigam A."/>
            <person name="Baker B.J."/>
            <person name="Banfield J.F."/>
            <person name="Garavito R.M."/>
            <person name="Carr K."/>
            <person name="Wilkerson C."/>
            <person name="Rensing S.A."/>
            <person name="Gagneul D."/>
            <person name="Dickenson N.E."/>
            <person name="Oesterhelt C."/>
            <person name="Lercher M.J."/>
            <person name="Weber A.P."/>
        </authorList>
    </citation>
    <scope>NUCLEOTIDE SEQUENCE [LARGE SCALE GENOMIC DNA]</scope>
    <source>
        <strain evidence="2">074W</strain>
    </source>
</reference>
<gene>
    <name evidence="1" type="ORF">Gasu_42300</name>
</gene>
<dbReference type="Pfam" id="PF06962">
    <property type="entry name" value="rRNA_methylase"/>
    <property type="match status" value="1"/>
</dbReference>
<keyword evidence="1" id="KW-0808">Transferase</keyword>
<organism evidence="1 2">
    <name type="scientific">Galdieria sulphuraria</name>
    <name type="common">Red alga</name>
    <dbReference type="NCBI Taxonomy" id="130081"/>
    <lineage>
        <taxon>Eukaryota</taxon>
        <taxon>Rhodophyta</taxon>
        <taxon>Bangiophyceae</taxon>
        <taxon>Galdieriales</taxon>
        <taxon>Galdieriaceae</taxon>
        <taxon>Galdieria</taxon>
    </lineage>
</organism>
<dbReference type="PANTHER" id="PTHR35276:SF1">
    <property type="entry name" value="TRNA (MNM(5)S(2)U34)-METHYLTRANSFERASE, CHLOROPLASTIC"/>
    <property type="match status" value="1"/>
</dbReference>
<dbReference type="GeneID" id="17087082"/>
<dbReference type="GO" id="GO:0032259">
    <property type="term" value="P:methylation"/>
    <property type="evidence" value="ECO:0007669"/>
    <property type="project" value="UniProtKB-KW"/>
</dbReference>
<dbReference type="EMBL" id="KB454522">
    <property type="protein sequence ID" value="EME28227.1"/>
    <property type="molecule type" value="Genomic_DNA"/>
</dbReference>
<dbReference type="InterPro" id="IPR029063">
    <property type="entry name" value="SAM-dependent_MTases_sf"/>
</dbReference>
<dbReference type="Gramene" id="EME28227">
    <property type="protein sequence ID" value="EME28227"/>
    <property type="gene ID" value="Gasu_42300"/>
</dbReference>